<accession>A0ABV3J105</accession>
<feature type="compositionally biased region" description="Low complexity" evidence="1">
    <location>
        <begin position="50"/>
        <end position="63"/>
    </location>
</feature>
<feature type="region of interest" description="Disordered" evidence="1">
    <location>
        <begin position="44"/>
        <end position="89"/>
    </location>
</feature>
<organism evidence="2 3">
    <name type="scientific">Streptomyces roseoverticillatus</name>
    <dbReference type="NCBI Taxonomy" id="66429"/>
    <lineage>
        <taxon>Bacteria</taxon>
        <taxon>Bacillati</taxon>
        <taxon>Actinomycetota</taxon>
        <taxon>Actinomycetes</taxon>
        <taxon>Kitasatosporales</taxon>
        <taxon>Streptomycetaceae</taxon>
        <taxon>Streptomyces</taxon>
    </lineage>
</organism>
<feature type="region of interest" description="Disordered" evidence="1">
    <location>
        <begin position="169"/>
        <end position="188"/>
    </location>
</feature>
<gene>
    <name evidence="2" type="ORF">AB0L03_24810</name>
</gene>
<keyword evidence="3" id="KW-1185">Reference proteome</keyword>
<feature type="region of interest" description="Disordered" evidence="1">
    <location>
        <begin position="1"/>
        <end position="20"/>
    </location>
</feature>
<dbReference type="Proteomes" id="UP001552479">
    <property type="component" value="Unassembled WGS sequence"/>
</dbReference>
<proteinExistence type="predicted"/>
<comment type="caution">
    <text evidence="2">The sequence shown here is derived from an EMBL/GenBank/DDBJ whole genome shotgun (WGS) entry which is preliminary data.</text>
</comment>
<dbReference type="EMBL" id="JBFASG010000028">
    <property type="protein sequence ID" value="MEV4926004.1"/>
    <property type="molecule type" value="Genomic_DNA"/>
</dbReference>
<feature type="compositionally biased region" description="Low complexity" evidence="1">
    <location>
        <begin position="176"/>
        <end position="186"/>
    </location>
</feature>
<evidence type="ECO:0000313" key="2">
    <source>
        <dbReference type="EMBL" id="MEV4926004.1"/>
    </source>
</evidence>
<reference evidence="2 3" key="1">
    <citation type="submission" date="2024-06" db="EMBL/GenBank/DDBJ databases">
        <title>The Natural Products Discovery Center: Release of the First 8490 Sequenced Strains for Exploring Actinobacteria Biosynthetic Diversity.</title>
        <authorList>
            <person name="Kalkreuter E."/>
            <person name="Kautsar S.A."/>
            <person name="Yang D."/>
            <person name="Bader C.D."/>
            <person name="Teijaro C.N."/>
            <person name="Fluegel L."/>
            <person name="Davis C.M."/>
            <person name="Simpson J.R."/>
            <person name="Lauterbach L."/>
            <person name="Steele A.D."/>
            <person name="Gui C."/>
            <person name="Meng S."/>
            <person name="Li G."/>
            <person name="Viehrig K."/>
            <person name="Ye F."/>
            <person name="Su P."/>
            <person name="Kiefer A.F."/>
            <person name="Nichols A."/>
            <person name="Cepeda A.J."/>
            <person name="Yan W."/>
            <person name="Fan B."/>
            <person name="Jiang Y."/>
            <person name="Adhikari A."/>
            <person name="Zheng C.-J."/>
            <person name="Schuster L."/>
            <person name="Cowan T.M."/>
            <person name="Smanski M.J."/>
            <person name="Chevrette M.G."/>
            <person name="De Carvalho L.P.S."/>
            <person name="Shen B."/>
        </authorList>
    </citation>
    <scope>NUCLEOTIDE SEQUENCE [LARGE SCALE GENOMIC DNA]</scope>
    <source>
        <strain evidence="2 3">NPDC053791</strain>
    </source>
</reference>
<name>A0ABV3J105_9ACTN</name>
<evidence type="ECO:0000256" key="1">
    <source>
        <dbReference type="SAM" id="MobiDB-lite"/>
    </source>
</evidence>
<protein>
    <recommendedName>
        <fullName evidence="4">Lipoprotein</fullName>
    </recommendedName>
</protein>
<dbReference type="RefSeq" id="WP_366089526.1">
    <property type="nucleotide sequence ID" value="NZ_JBFASG010000028.1"/>
</dbReference>
<evidence type="ECO:0008006" key="4">
    <source>
        <dbReference type="Google" id="ProtNLM"/>
    </source>
</evidence>
<evidence type="ECO:0000313" key="3">
    <source>
        <dbReference type="Proteomes" id="UP001552479"/>
    </source>
</evidence>
<sequence>MPYTPDRPGRRSRAAPRGITISTRHVLASALVVAGALVLTACGPKEDTTASGSPASPSSASPSSPSPAPSGGGNPRGKNDCPTPQPGHKVIWVNNVEGAMNNVIAKDTEMACNKSLNEGASYRPVGELKTYALDPDARFVLITKGGGGKIPGPKAGPGSGVAHVKTCADPDGKQYDGGQQKAGGQQKTKDGEFCWGLNFYDVAVGSDNKITEMTEVFSS</sequence>